<feature type="compositionally biased region" description="Acidic residues" evidence="1">
    <location>
        <begin position="79"/>
        <end position="92"/>
    </location>
</feature>
<dbReference type="InterPro" id="IPR000182">
    <property type="entry name" value="GNAT_dom"/>
</dbReference>
<feature type="region of interest" description="Disordered" evidence="1">
    <location>
        <begin position="1"/>
        <end position="22"/>
    </location>
</feature>
<dbReference type="Proteomes" id="UP001172673">
    <property type="component" value="Unassembled WGS sequence"/>
</dbReference>
<dbReference type="GO" id="GO:0016747">
    <property type="term" value="F:acyltransferase activity, transferring groups other than amino-acyl groups"/>
    <property type="evidence" value="ECO:0007669"/>
    <property type="project" value="InterPro"/>
</dbReference>
<dbReference type="CDD" id="cd04301">
    <property type="entry name" value="NAT_SF"/>
    <property type="match status" value="1"/>
</dbReference>
<dbReference type="EMBL" id="JAPDRK010000018">
    <property type="protein sequence ID" value="KAJ9604649.1"/>
    <property type="molecule type" value="Genomic_DNA"/>
</dbReference>
<proteinExistence type="predicted"/>
<comment type="caution">
    <text evidence="3">The sequence shown here is derived from an EMBL/GenBank/DDBJ whole genome shotgun (WGS) entry which is preliminary data.</text>
</comment>
<feature type="compositionally biased region" description="Polar residues" evidence="1">
    <location>
        <begin position="1"/>
        <end position="19"/>
    </location>
</feature>
<evidence type="ECO:0000259" key="2">
    <source>
        <dbReference type="PROSITE" id="PS51186"/>
    </source>
</evidence>
<feature type="region of interest" description="Disordered" evidence="1">
    <location>
        <begin position="74"/>
        <end position="108"/>
    </location>
</feature>
<protein>
    <recommendedName>
        <fullName evidence="2">N-acetyltransferase domain-containing protein</fullName>
    </recommendedName>
</protein>
<evidence type="ECO:0000313" key="4">
    <source>
        <dbReference type="Proteomes" id="UP001172673"/>
    </source>
</evidence>
<evidence type="ECO:0000256" key="1">
    <source>
        <dbReference type="SAM" id="MobiDB-lite"/>
    </source>
</evidence>
<feature type="compositionally biased region" description="Basic and acidic residues" evidence="1">
    <location>
        <begin position="95"/>
        <end position="108"/>
    </location>
</feature>
<gene>
    <name evidence="3" type="ORF">H2200_010763</name>
</gene>
<dbReference type="SUPFAM" id="SSF55729">
    <property type="entry name" value="Acyl-CoA N-acyltransferases (Nat)"/>
    <property type="match status" value="1"/>
</dbReference>
<evidence type="ECO:0000313" key="3">
    <source>
        <dbReference type="EMBL" id="KAJ9604649.1"/>
    </source>
</evidence>
<dbReference type="Gene3D" id="3.40.630.30">
    <property type="match status" value="1"/>
</dbReference>
<accession>A0AA38X0Q7</accession>
<dbReference type="Pfam" id="PF13508">
    <property type="entry name" value="Acetyltransf_7"/>
    <property type="match status" value="1"/>
</dbReference>
<name>A0AA38X0Q7_9EURO</name>
<dbReference type="InterPro" id="IPR016181">
    <property type="entry name" value="Acyl_CoA_acyltransferase"/>
</dbReference>
<dbReference type="PROSITE" id="PS51186">
    <property type="entry name" value="GNAT"/>
    <property type="match status" value="1"/>
</dbReference>
<feature type="domain" description="N-acetyltransferase" evidence="2">
    <location>
        <begin position="146"/>
        <end position="308"/>
    </location>
</feature>
<reference evidence="3" key="1">
    <citation type="submission" date="2022-10" db="EMBL/GenBank/DDBJ databases">
        <title>Culturing micro-colonial fungi from biological soil crusts in the Mojave desert and describing Neophaeococcomyces mojavensis, and introducing the new genera and species Taxawa tesnikishii.</title>
        <authorList>
            <person name="Kurbessoian T."/>
            <person name="Stajich J.E."/>
        </authorList>
    </citation>
    <scope>NUCLEOTIDE SEQUENCE</scope>
    <source>
        <strain evidence="3">TK_41</strain>
    </source>
</reference>
<keyword evidence="4" id="KW-1185">Reference proteome</keyword>
<dbReference type="AlphaFoldDB" id="A0AA38X0Q7"/>
<organism evidence="3 4">
    <name type="scientific">Cladophialophora chaetospira</name>
    <dbReference type="NCBI Taxonomy" id="386627"/>
    <lineage>
        <taxon>Eukaryota</taxon>
        <taxon>Fungi</taxon>
        <taxon>Dikarya</taxon>
        <taxon>Ascomycota</taxon>
        <taxon>Pezizomycotina</taxon>
        <taxon>Eurotiomycetes</taxon>
        <taxon>Chaetothyriomycetidae</taxon>
        <taxon>Chaetothyriales</taxon>
        <taxon>Herpotrichiellaceae</taxon>
        <taxon>Cladophialophora</taxon>
    </lineage>
</organism>
<sequence>MASQLDQETTESAHNSDTFGNLKIEVRLRSKSKAAHNDPEFTIPERELYEKVLAESANEGLHPMAQRMAAHMAVRGPDSDQDESNDDDDESGQDVGHEDFDGEDENRSECDVDFHRKWLEPVDVVVTSANLEEPDNPTVVASCNAKLIRRGQMRGDFYGKMELPNRETASLAVGLFDRYGRLRPEFQTHPVIKGTGVWGEELDEGDILLIERIFVNEGYRRQGLGRKMTEALLARVREKSWSFFALVWPTFLTTDDIERELDSLTNGAAKDRVYDREHNRAVTFYRSLGFRRVGSTIWFAFAPKQSHPSHQLVAAADFNPPEAHLTSLHALLSAFKQNDGPPRSNLDRVRKPEPRQQPDYLAVLKDCMRQKGSADACWMSKDEDGNSVLHLSASLFNVACVEWILNQPFATPLLQLRNNRGETPLELLQFKLEKLRTQKVRSGWGDRYYPVSDEFKGHSHRAVRCLIMLKGLRSVESVVDLQGVDAVQQMVRGCSCGECMKGFLSPRMSYALLCQAEIGFDMMNDDTYHLLGDWVESHDHYLQYLPPGVLQSLKTNKSMPQGFANLWQHVATCLRNGKVPKKANVLDALEDAGEWPPHTKNFLERGGTVESAFLAICGGAMEQDEWKGDGDHEETFSKEISKLPKCRNDHEFGYVSGMCGYQRLSVFESAEPGTDFAKLMDSGDLAKLMDSGDLARLMDLMI</sequence>